<evidence type="ECO:0000313" key="11">
    <source>
        <dbReference type="EMBL" id="CRK43433.1"/>
    </source>
</evidence>
<feature type="compositionally biased region" description="Acidic residues" evidence="9">
    <location>
        <begin position="470"/>
        <end position="493"/>
    </location>
</feature>
<evidence type="ECO:0000256" key="3">
    <source>
        <dbReference type="ARBA" id="ARBA00007188"/>
    </source>
</evidence>
<dbReference type="GO" id="GO:0000027">
    <property type="term" value="P:ribosomal large subunit assembly"/>
    <property type="evidence" value="ECO:0007669"/>
    <property type="project" value="TreeGrafter"/>
</dbReference>
<feature type="domain" description="AAA+ ATPase" evidence="10">
    <location>
        <begin position="79"/>
        <end position="224"/>
    </location>
</feature>
<dbReference type="GO" id="GO:0005730">
    <property type="term" value="C:nucleolus"/>
    <property type="evidence" value="ECO:0007669"/>
    <property type="project" value="UniProtKB-SubCell"/>
</dbReference>
<dbReference type="GO" id="GO:0030687">
    <property type="term" value="C:preribosome, large subunit precursor"/>
    <property type="evidence" value="ECO:0007669"/>
    <property type="project" value="TreeGrafter"/>
</dbReference>
<feature type="region of interest" description="Disordered" evidence="9">
    <location>
        <begin position="355"/>
        <end position="520"/>
    </location>
</feature>
<dbReference type="Pfam" id="PF07728">
    <property type="entry name" value="AAA_5"/>
    <property type="match status" value="1"/>
</dbReference>
<dbReference type="PANTHER" id="PTHR48103:SF2">
    <property type="entry name" value="MIDASIN"/>
    <property type="match status" value="1"/>
</dbReference>
<gene>
    <name evidence="11" type="ORF">BN1723_016178</name>
</gene>
<keyword evidence="6" id="KW-0067">ATP-binding</keyword>
<dbReference type="EMBL" id="CVQI01033274">
    <property type="protein sequence ID" value="CRK43433.1"/>
    <property type="molecule type" value="Genomic_DNA"/>
</dbReference>
<proteinExistence type="inferred from homology"/>
<feature type="non-terminal residue" evidence="11">
    <location>
        <position position="520"/>
    </location>
</feature>
<comment type="subcellular location">
    <subcellularLocation>
        <location evidence="1">Nucleus</location>
        <location evidence="1">Nucleolus</location>
    </subcellularLocation>
    <subcellularLocation>
        <location evidence="2">Nucleus</location>
        <location evidence="2">Nucleoplasm</location>
    </subcellularLocation>
</comment>
<dbReference type="InterPro" id="IPR003593">
    <property type="entry name" value="AAA+_ATPase"/>
</dbReference>
<evidence type="ECO:0000256" key="1">
    <source>
        <dbReference type="ARBA" id="ARBA00004604"/>
    </source>
</evidence>
<keyword evidence="8" id="KW-0539">Nucleus</keyword>
<dbReference type="FunFam" id="3.40.50.300:FF:000142">
    <property type="entry name" value="Midasin"/>
    <property type="match status" value="1"/>
</dbReference>
<dbReference type="CDD" id="cd00009">
    <property type="entry name" value="AAA"/>
    <property type="match status" value="1"/>
</dbReference>
<dbReference type="PANTHER" id="PTHR48103">
    <property type="entry name" value="MIDASIN-RELATED"/>
    <property type="match status" value="1"/>
</dbReference>
<dbReference type="SUPFAM" id="SSF52540">
    <property type="entry name" value="P-loop containing nucleoside triphosphate hydrolases"/>
    <property type="match status" value="1"/>
</dbReference>
<feature type="compositionally biased region" description="Basic and acidic residues" evidence="9">
    <location>
        <begin position="395"/>
        <end position="410"/>
    </location>
</feature>
<accession>A0A0G4NAF6</accession>
<dbReference type="GO" id="GO:0005524">
    <property type="term" value="F:ATP binding"/>
    <property type="evidence" value="ECO:0007669"/>
    <property type="project" value="UniProtKB-KW"/>
</dbReference>
<dbReference type="GO" id="GO:0016887">
    <property type="term" value="F:ATP hydrolysis activity"/>
    <property type="evidence" value="ECO:0007669"/>
    <property type="project" value="InterPro"/>
</dbReference>
<dbReference type="Pfam" id="PF17867">
    <property type="entry name" value="AAA_lid_7"/>
    <property type="match status" value="1"/>
</dbReference>
<dbReference type="Gene3D" id="3.40.50.300">
    <property type="entry name" value="P-loop containing nucleotide triphosphate hydrolases"/>
    <property type="match status" value="1"/>
</dbReference>
<evidence type="ECO:0000256" key="8">
    <source>
        <dbReference type="ARBA" id="ARBA00023242"/>
    </source>
</evidence>
<evidence type="ECO:0000256" key="7">
    <source>
        <dbReference type="ARBA" id="ARBA00023186"/>
    </source>
</evidence>
<reference evidence="12" key="1">
    <citation type="submission" date="2015-05" db="EMBL/GenBank/DDBJ databases">
        <authorList>
            <person name="Fogelqvist Johan"/>
        </authorList>
    </citation>
    <scope>NUCLEOTIDE SEQUENCE [LARGE SCALE GENOMIC DNA]</scope>
</reference>
<evidence type="ECO:0000313" key="12">
    <source>
        <dbReference type="Proteomes" id="UP000045706"/>
    </source>
</evidence>
<evidence type="ECO:0000256" key="2">
    <source>
        <dbReference type="ARBA" id="ARBA00004642"/>
    </source>
</evidence>
<dbReference type="InterPro" id="IPR011704">
    <property type="entry name" value="ATPase_dyneun-rel_AAA"/>
</dbReference>
<keyword evidence="5" id="KW-0547">Nucleotide-binding</keyword>
<name>A0A0G4NAF6_VERLO</name>
<comment type="similarity">
    <text evidence="3">Belongs to the midasin family.</text>
</comment>
<evidence type="ECO:0000256" key="9">
    <source>
        <dbReference type="SAM" id="MobiDB-lite"/>
    </source>
</evidence>
<dbReference type="Proteomes" id="UP000045706">
    <property type="component" value="Unassembled WGS sequence"/>
</dbReference>
<dbReference type="GO" id="GO:0000055">
    <property type="term" value="P:ribosomal large subunit export from nucleus"/>
    <property type="evidence" value="ECO:0007669"/>
    <property type="project" value="TreeGrafter"/>
</dbReference>
<evidence type="ECO:0000259" key="10">
    <source>
        <dbReference type="SMART" id="SM00382"/>
    </source>
</evidence>
<evidence type="ECO:0000256" key="4">
    <source>
        <dbReference type="ARBA" id="ARBA00017143"/>
    </source>
</evidence>
<dbReference type="InterPro" id="IPR040848">
    <property type="entry name" value="AAA_lid_7"/>
</dbReference>
<feature type="compositionally biased region" description="Acidic residues" evidence="9">
    <location>
        <begin position="421"/>
        <end position="450"/>
    </location>
</feature>
<protein>
    <recommendedName>
        <fullName evidence="4">Midasin</fullName>
    </recommendedName>
</protein>
<feature type="compositionally biased region" description="Acidic residues" evidence="9">
    <location>
        <begin position="360"/>
        <end position="376"/>
    </location>
</feature>
<sequence>MPLIDHRLFGQISNPQSLLSKPPTHPDDGKKYVRFVNKAKNRHYWLSQGALEPQERSDYIITPYVERNLLNLVRATSTRKFPILIQGPTSAGKTSMIEYLANFTGNKFVRINNHEHTDLQEYLGTYASDSNGKLRFQEGLLVQAMRQGHWIVLDELNLAPTDVLEALNRLLDDNRELLIPETQEIVRPHENFMLFSTQNPPGLYGGRKALSRAFRNRFLELHYDDIPEDELEYILQQRSRNTAPSDCKRIVTVYKELSRLRQTSRMFEQKDSFATLRDLFRWTQRSAEDREQIAINGFMLLAERVRVDEERIAVKEIIEKVFKVKIDPEQLYSTMFTGKGKSGENSQGVVWTGAMRHEDGDDNDMEEEAGEVDDLDPTTVDEKMWDGENEDEAEKEQQGEKAKGQQKDEQTAAADAQPNDESGDMEEPGEEQGDEGEDDDPAAEQEDVQFQEDIKQDQNVQQEDALALPDDMELDLKDEESGSDDDDLDDMSDSGEPKDDLPDLPEKHESDIEDDQQPEH</sequence>
<dbReference type="SMART" id="SM00382">
    <property type="entry name" value="AAA"/>
    <property type="match status" value="1"/>
</dbReference>
<evidence type="ECO:0000256" key="6">
    <source>
        <dbReference type="ARBA" id="ARBA00022840"/>
    </source>
</evidence>
<evidence type="ECO:0000256" key="5">
    <source>
        <dbReference type="ARBA" id="ARBA00022741"/>
    </source>
</evidence>
<feature type="compositionally biased region" description="Basic and acidic residues" evidence="9">
    <location>
        <begin position="495"/>
        <end position="510"/>
    </location>
</feature>
<dbReference type="AlphaFoldDB" id="A0A0G4NAF6"/>
<keyword evidence="7" id="KW-0143">Chaperone</keyword>
<dbReference type="InterPro" id="IPR027417">
    <property type="entry name" value="P-loop_NTPase"/>
</dbReference>
<dbReference type="GO" id="GO:0005654">
    <property type="term" value="C:nucleoplasm"/>
    <property type="evidence" value="ECO:0007669"/>
    <property type="project" value="UniProtKB-SubCell"/>
</dbReference>
<feature type="compositionally biased region" description="Acidic residues" evidence="9">
    <location>
        <begin position="511"/>
        <end position="520"/>
    </location>
</feature>
<organism evidence="11 12">
    <name type="scientific">Verticillium longisporum</name>
    <name type="common">Verticillium dahliae var. longisporum</name>
    <dbReference type="NCBI Taxonomy" id="100787"/>
    <lineage>
        <taxon>Eukaryota</taxon>
        <taxon>Fungi</taxon>
        <taxon>Dikarya</taxon>
        <taxon>Ascomycota</taxon>
        <taxon>Pezizomycotina</taxon>
        <taxon>Sordariomycetes</taxon>
        <taxon>Hypocreomycetidae</taxon>
        <taxon>Glomerellales</taxon>
        <taxon>Plectosphaerellaceae</taxon>
        <taxon>Verticillium</taxon>
    </lineage>
</organism>